<evidence type="ECO:0000313" key="1">
    <source>
        <dbReference type="EMBL" id="CAG9533153.1"/>
    </source>
</evidence>
<dbReference type="AlphaFoldDB" id="A0A8J2M067"/>
<comment type="caution">
    <text evidence="1">The sequence shown here is derived from an EMBL/GenBank/DDBJ whole genome shotgun (WGS) entry which is preliminary data.</text>
</comment>
<organism evidence="1 2">
    <name type="scientific">Cercopithifilaria johnstoni</name>
    <dbReference type="NCBI Taxonomy" id="2874296"/>
    <lineage>
        <taxon>Eukaryota</taxon>
        <taxon>Metazoa</taxon>
        <taxon>Ecdysozoa</taxon>
        <taxon>Nematoda</taxon>
        <taxon>Chromadorea</taxon>
        <taxon>Rhabditida</taxon>
        <taxon>Spirurina</taxon>
        <taxon>Spiruromorpha</taxon>
        <taxon>Filarioidea</taxon>
        <taxon>Onchocercidae</taxon>
        <taxon>Cercopithifilaria</taxon>
    </lineage>
</organism>
<evidence type="ECO:0000313" key="2">
    <source>
        <dbReference type="Proteomes" id="UP000746747"/>
    </source>
</evidence>
<dbReference type="OrthoDB" id="5920724at2759"/>
<sequence>MPSLRRGARCAGRLSSVEMPGRRTRKAKFYNFLTRSSQKPRISGIVARLPWRNRSARSAVNRKVGGSSPPGSDGFCGLVKANLFTPL</sequence>
<protein>
    <submittedName>
        <fullName evidence="1">Uncharacterized protein</fullName>
    </submittedName>
</protein>
<dbReference type="EMBL" id="CAKAEH010001221">
    <property type="protein sequence ID" value="CAG9533153.1"/>
    <property type="molecule type" value="Genomic_DNA"/>
</dbReference>
<dbReference type="Proteomes" id="UP000746747">
    <property type="component" value="Unassembled WGS sequence"/>
</dbReference>
<gene>
    <name evidence="1" type="ORF">CJOHNSTONI_LOCUS3408</name>
</gene>
<reference evidence="1" key="1">
    <citation type="submission" date="2021-09" db="EMBL/GenBank/DDBJ databases">
        <authorList>
            <consortium name="Pathogen Informatics"/>
        </authorList>
    </citation>
    <scope>NUCLEOTIDE SEQUENCE</scope>
</reference>
<proteinExistence type="predicted"/>
<name>A0A8J2M067_9BILA</name>
<accession>A0A8J2M067</accession>
<keyword evidence="2" id="KW-1185">Reference proteome</keyword>